<keyword evidence="2" id="KW-0812">Transmembrane</keyword>
<feature type="compositionally biased region" description="Basic and acidic residues" evidence="1">
    <location>
        <begin position="14"/>
        <end position="32"/>
    </location>
</feature>
<dbReference type="GeneID" id="96606462"/>
<comment type="caution">
    <text evidence="3">The sequence shown here is derived from an EMBL/GenBank/DDBJ whole genome shotgun (WGS) entry which is preliminary data.</text>
</comment>
<feature type="region of interest" description="Disordered" evidence="1">
    <location>
        <begin position="233"/>
        <end position="259"/>
    </location>
</feature>
<evidence type="ECO:0000313" key="4">
    <source>
        <dbReference type="Proteomes" id="UP000565455"/>
    </source>
</evidence>
<evidence type="ECO:0000256" key="2">
    <source>
        <dbReference type="SAM" id="Phobius"/>
    </source>
</evidence>
<keyword evidence="4" id="KW-1185">Reference proteome</keyword>
<feature type="region of interest" description="Disordered" evidence="1">
    <location>
        <begin position="65"/>
        <end position="87"/>
    </location>
</feature>
<gene>
    <name evidence="3" type="ORF">GGQ91_004852</name>
</gene>
<reference evidence="3 4" key="1">
    <citation type="submission" date="2020-08" db="EMBL/GenBank/DDBJ databases">
        <title>Genomic Encyclopedia of Type Strains, Phase IV (KMG-IV): sequencing the most valuable type-strain genomes for metagenomic binning, comparative biology and taxonomic classification.</title>
        <authorList>
            <person name="Goeker M."/>
        </authorList>
    </citation>
    <scope>NUCLEOTIDE SEQUENCE [LARGE SCALE GENOMIC DNA]</scope>
    <source>
        <strain evidence="3 4">DSM 5686</strain>
    </source>
</reference>
<feature type="transmembrane region" description="Helical" evidence="2">
    <location>
        <begin position="204"/>
        <end position="224"/>
    </location>
</feature>
<evidence type="ECO:0000313" key="3">
    <source>
        <dbReference type="EMBL" id="MBA9065435.1"/>
    </source>
</evidence>
<keyword evidence="2" id="KW-0472">Membrane</keyword>
<proteinExistence type="predicted"/>
<keyword evidence="2" id="KW-1133">Transmembrane helix</keyword>
<dbReference type="Proteomes" id="UP000565455">
    <property type="component" value="Unassembled WGS sequence"/>
</dbReference>
<dbReference type="RefSeq" id="WP_182592976.1">
    <property type="nucleotide sequence ID" value="NZ_JACJIM010000008.1"/>
</dbReference>
<evidence type="ECO:0000256" key="1">
    <source>
        <dbReference type="SAM" id="MobiDB-lite"/>
    </source>
</evidence>
<name>A0ABR6DH49_9HYPH</name>
<dbReference type="EMBL" id="JACJIM010000008">
    <property type="protein sequence ID" value="MBA9065435.1"/>
    <property type="molecule type" value="Genomic_DNA"/>
</dbReference>
<feature type="region of interest" description="Disordered" evidence="1">
    <location>
        <begin position="1"/>
        <end position="32"/>
    </location>
</feature>
<organism evidence="3 4">
    <name type="scientific">Methylobacterium fujisawaense</name>
    <dbReference type="NCBI Taxonomy" id="107400"/>
    <lineage>
        <taxon>Bacteria</taxon>
        <taxon>Pseudomonadati</taxon>
        <taxon>Pseudomonadota</taxon>
        <taxon>Alphaproteobacteria</taxon>
        <taxon>Hyphomicrobiales</taxon>
        <taxon>Methylobacteriaceae</taxon>
        <taxon>Methylobacterium</taxon>
    </lineage>
</organism>
<sequence>MDRKSDIGLAVGEGRGRNAFETKRAPDNRPVEGAEGGLIVIAIVVVPGAGFGDAPRAAQPVVGAAPARTASRIPRPTPTTGPTPSREEIRACGRPIRAAIQAVLAEAVKPCEKPDLDRAAKHRDRTDQEPLDDEATFARLRDGALFEPNRRGRRVIFDAGPFYAGFGIVVQPDAEAPSFWTAAIFRGQPLPVRHSRAAALCGDAIPGATLPVSIGTGALLIALARRLRRRTRGAPCAGCPGSTPVNPLRRAPATSPSRR</sequence>
<protein>
    <submittedName>
        <fullName evidence="3">Uncharacterized protein</fullName>
    </submittedName>
</protein>
<accession>A0ABR6DH49</accession>